<reference evidence="2 3" key="1">
    <citation type="submission" date="2018-11" db="EMBL/GenBank/DDBJ databases">
        <authorList>
            <consortium name="Pathogen Informatics"/>
        </authorList>
    </citation>
    <scope>NUCLEOTIDE SEQUENCE [LARGE SCALE GENOMIC DNA]</scope>
    <source>
        <strain>Denwood</strain>
        <strain evidence="3">Zambia</strain>
    </source>
</reference>
<organism evidence="2 3">
    <name type="scientific">Schistosoma mattheei</name>
    <dbReference type="NCBI Taxonomy" id="31246"/>
    <lineage>
        <taxon>Eukaryota</taxon>
        <taxon>Metazoa</taxon>
        <taxon>Spiralia</taxon>
        <taxon>Lophotrochozoa</taxon>
        <taxon>Platyhelminthes</taxon>
        <taxon>Trematoda</taxon>
        <taxon>Digenea</taxon>
        <taxon>Strigeidida</taxon>
        <taxon>Schistosomatoidea</taxon>
        <taxon>Schistosomatidae</taxon>
        <taxon>Schistosoma</taxon>
    </lineage>
</organism>
<accession>A0A3P8CPE4</accession>
<dbReference type="AlphaFoldDB" id="A0A3P8CPE4"/>
<keyword evidence="3" id="KW-1185">Reference proteome</keyword>
<gene>
    <name evidence="2" type="ORF">SMTD_LOCUS2368</name>
</gene>
<evidence type="ECO:0000256" key="1">
    <source>
        <dbReference type="SAM" id="MobiDB-lite"/>
    </source>
</evidence>
<name>A0A3P8CPE4_9TREM</name>
<evidence type="ECO:0000313" key="3">
    <source>
        <dbReference type="Proteomes" id="UP000269396"/>
    </source>
</evidence>
<feature type="compositionally biased region" description="Polar residues" evidence="1">
    <location>
        <begin position="12"/>
        <end position="21"/>
    </location>
</feature>
<protein>
    <submittedName>
        <fullName evidence="2">Uncharacterized protein</fullName>
    </submittedName>
</protein>
<dbReference type="Proteomes" id="UP000269396">
    <property type="component" value="Unassembled WGS sequence"/>
</dbReference>
<sequence>MGLPSPDFSGGMTVSPSSKFASSLRLDSVKFLSTNMMSISVGSVES</sequence>
<proteinExistence type="predicted"/>
<evidence type="ECO:0000313" key="2">
    <source>
        <dbReference type="EMBL" id="VDO86405.1"/>
    </source>
</evidence>
<dbReference type="EMBL" id="UZAL01003201">
    <property type="protein sequence ID" value="VDO86405.1"/>
    <property type="molecule type" value="Genomic_DNA"/>
</dbReference>
<feature type="region of interest" description="Disordered" evidence="1">
    <location>
        <begin position="1"/>
        <end position="21"/>
    </location>
</feature>